<proteinExistence type="predicted"/>
<feature type="region of interest" description="Disordered" evidence="1">
    <location>
        <begin position="31"/>
        <end position="60"/>
    </location>
</feature>
<keyword evidence="3" id="KW-1185">Reference proteome</keyword>
<organism evidence="2 3">
    <name type="scientific">Brassica campestris</name>
    <name type="common">Field mustard</name>
    <dbReference type="NCBI Taxonomy" id="3711"/>
    <lineage>
        <taxon>Eukaryota</taxon>
        <taxon>Viridiplantae</taxon>
        <taxon>Streptophyta</taxon>
        <taxon>Embryophyta</taxon>
        <taxon>Tracheophyta</taxon>
        <taxon>Spermatophyta</taxon>
        <taxon>Magnoliopsida</taxon>
        <taxon>eudicotyledons</taxon>
        <taxon>Gunneridae</taxon>
        <taxon>Pentapetalae</taxon>
        <taxon>rosids</taxon>
        <taxon>malvids</taxon>
        <taxon>Brassicales</taxon>
        <taxon>Brassicaceae</taxon>
        <taxon>Brassiceae</taxon>
        <taxon>Brassica</taxon>
    </lineage>
</organism>
<evidence type="ECO:0000256" key="1">
    <source>
        <dbReference type="SAM" id="MobiDB-lite"/>
    </source>
</evidence>
<evidence type="ECO:0000313" key="2">
    <source>
        <dbReference type="EnsemblPlants" id="Bra011135.1-P"/>
    </source>
</evidence>
<dbReference type="AlphaFoldDB" id="M4D3T1"/>
<reference evidence="2" key="3">
    <citation type="submission" date="2023-03" db="UniProtKB">
        <authorList>
            <consortium name="EnsemblPlants"/>
        </authorList>
    </citation>
    <scope>IDENTIFICATION</scope>
    <source>
        <strain evidence="2">cv. Chiifu-401-42</strain>
    </source>
</reference>
<sequence length="60" mass="6706">MEISAFPFPYLQDDECSHFLGLFQDMDSPPSDFGFEGFGNDSSKKRPRKEDEEGAGAVND</sequence>
<dbReference type="InParanoid" id="M4D3T1"/>
<feature type="compositionally biased region" description="Basic and acidic residues" evidence="1">
    <location>
        <begin position="42"/>
        <end position="51"/>
    </location>
</feature>
<evidence type="ECO:0000313" key="3">
    <source>
        <dbReference type="Proteomes" id="UP000011750"/>
    </source>
</evidence>
<dbReference type="EnsemblPlants" id="Bra011135.1">
    <property type="protein sequence ID" value="Bra011135.1-P"/>
    <property type="gene ID" value="Bra011135"/>
</dbReference>
<dbReference type="HOGENOM" id="CLU_2944938_0_0_1"/>
<name>M4D3T1_BRACM</name>
<protein>
    <submittedName>
        <fullName evidence="2">Uncharacterized protein</fullName>
    </submittedName>
</protein>
<dbReference type="Gramene" id="Bra011135.1">
    <property type="protein sequence ID" value="Bra011135.1-P"/>
    <property type="gene ID" value="Bra011135"/>
</dbReference>
<dbReference type="Proteomes" id="UP000011750">
    <property type="component" value="Chromosome A01"/>
</dbReference>
<accession>M4D3T1</accession>
<reference evidence="2 3" key="2">
    <citation type="journal article" date="2018" name="Hortic Res">
        <title>Improved Brassica rapa reference genome by single-molecule sequencing and chromosome conformation capture technologies.</title>
        <authorList>
            <person name="Zhang L."/>
            <person name="Cai X."/>
            <person name="Wu J."/>
            <person name="Liu M."/>
            <person name="Grob S."/>
            <person name="Cheng F."/>
            <person name="Liang J."/>
            <person name="Cai C."/>
            <person name="Liu Z."/>
            <person name="Liu B."/>
            <person name="Wang F."/>
            <person name="Li S."/>
            <person name="Liu F."/>
            <person name="Li X."/>
            <person name="Cheng L."/>
            <person name="Yang W."/>
            <person name="Li M.H."/>
            <person name="Grossniklaus U."/>
            <person name="Zheng H."/>
            <person name="Wang X."/>
        </authorList>
    </citation>
    <scope>NUCLEOTIDE SEQUENCE [LARGE SCALE GENOMIC DNA]</scope>
    <source>
        <strain evidence="2 3">cv. Chiifu-401-42</strain>
    </source>
</reference>
<reference evidence="2 3" key="1">
    <citation type="journal article" date="2011" name="Nat. Genet.">
        <title>The genome of the mesopolyploid crop species Brassica rapa.</title>
        <authorList>
            <consortium name="Brassica rapa Genome Sequencing Project Consortium"/>
            <person name="Wang X."/>
            <person name="Wang H."/>
            <person name="Wang J."/>
            <person name="Sun R."/>
            <person name="Wu J."/>
            <person name="Liu S."/>
            <person name="Bai Y."/>
            <person name="Mun J.H."/>
            <person name="Bancroft I."/>
            <person name="Cheng F."/>
            <person name="Huang S."/>
            <person name="Li X."/>
            <person name="Hua W."/>
            <person name="Wang J."/>
            <person name="Wang X."/>
            <person name="Freeling M."/>
            <person name="Pires J.C."/>
            <person name="Paterson A.H."/>
            <person name="Chalhoub B."/>
            <person name="Wang B."/>
            <person name="Hayward A."/>
            <person name="Sharpe A.G."/>
            <person name="Park B.S."/>
            <person name="Weisshaar B."/>
            <person name="Liu B."/>
            <person name="Li B."/>
            <person name="Liu B."/>
            <person name="Tong C."/>
            <person name="Song C."/>
            <person name="Duran C."/>
            <person name="Peng C."/>
            <person name="Geng C."/>
            <person name="Koh C."/>
            <person name="Lin C."/>
            <person name="Edwards D."/>
            <person name="Mu D."/>
            <person name="Shen D."/>
            <person name="Soumpourou E."/>
            <person name="Li F."/>
            <person name="Fraser F."/>
            <person name="Conant G."/>
            <person name="Lassalle G."/>
            <person name="King G.J."/>
            <person name="Bonnema G."/>
            <person name="Tang H."/>
            <person name="Wang H."/>
            <person name="Belcram H."/>
            <person name="Zhou H."/>
            <person name="Hirakawa H."/>
            <person name="Abe H."/>
            <person name="Guo H."/>
            <person name="Wang H."/>
            <person name="Jin H."/>
            <person name="Parkin I.A."/>
            <person name="Batley J."/>
            <person name="Kim J.S."/>
            <person name="Just J."/>
            <person name="Li J."/>
            <person name="Xu J."/>
            <person name="Deng J."/>
            <person name="Kim J.A."/>
            <person name="Li J."/>
            <person name="Yu J."/>
            <person name="Meng J."/>
            <person name="Wang J."/>
            <person name="Min J."/>
            <person name="Poulain J."/>
            <person name="Wang J."/>
            <person name="Hatakeyama K."/>
            <person name="Wu K."/>
            <person name="Wang L."/>
            <person name="Fang L."/>
            <person name="Trick M."/>
            <person name="Links M.G."/>
            <person name="Zhao M."/>
            <person name="Jin M."/>
            <person name="Ramchiary N."/>
            <person name="Drou N."/>
            <person name="Berkman P.J."/>
            <person name="Cai Q."/>
            <person name="Huang Q."/>
            <person name="Li R."/>
            <person name="Tabata S."/>
            <person name="Cheng S."/>
            <person name="Zhang S."/>
            <person name="Zhang S."/>
            <person name="Huang S."/>
            <person name="Sato S."/>
            <person name="Sun S."/>
            <person name="Kwon S.J."/>
            <person name="Choi S.R."/>
            <person name="Lee T.H."/>
            <person name="Fan W."/>
            <person name="Zhao X."/>
            <person name="Tan X."/>
            <person name="Xu X."/>
            <person name="Wang Y."/>
            <person name="Qiu Y."/>
            <person name="Yin Y."/>
            <person name="Li Y."/>
            <person name="Du Y."/>
            <person name="Liao Y."/>
            <person name="Lim Y."/>
            <person name="Narusaka Y."/>
            <person name="Wang Y."/>
            <person name="Wang Z."/>
            <person name="Li Z."/>
            <person name="Wang Z."/>
            <person name="Xiong Z."/>
            <person name="Zhang Z."/>
        </authorList>
    </citation>
    <scope>NUCLEOTIDE SEQUENCE [LARGE SCALE GENOMIC DNA]</scope>
    <source>
        <strain evidence="2 3">cv. Chiifu-401-42</strain>
    </source>
</reference>